<sequence>LQVILESVDVLVDIVFPKEKYSELKFETIKVGEPETQTIILKNKGKYDVTFQIKLNDEAEIDFDADKMFTFSPKGGILPKLEKQVHVKVCCVCTRPVHVNSVPMFKVWLVDTAPLAQPVAAVPINVTIDAFTSQYKVTPQSELNFGPILVGTNKTELITVENTGKFEFIFNVQTLEQVEMEKLNQVTQDQNKSVKSSKGKSSKNQESSKGKSGKGKAANKK</sequence>
<dbReference type="GO" id="GO:1904158">
    <property type="term" value="P:axonemal central apparatus assembly"/>
    <property type="evidence" value="ECO:0007669"/>
    <property type="project" value="TreeGrafter"/>
</dbReference>
<feature type="compositionally biased region" description="Basic residues" evidence="1">
    <location>
        <begin position="211"/>
        <end position="221"/>
    </location>
</feature>
<accession>A0A1B6KYN2</accession>
<gene>
    <name evidence="2" type="ORF">g.50864</name>
</gene>
<protein>
    <recommendedName>
        <fullName evidence="3">MSP domain-containing protein</fullName>
    </recommendedName>
</protein>
<feature type="non-terminal residue" evidence="2">
    <location>
        <position position="1"/>
    </location>
</feature>
<dbReference type="PANTHER" id="PTHR23053:SF0">
    <property type="entry name" value="HYDROCEPHALUS-INDUCING PROTEIN HOMOLOG"/>
    <property type="match status" value="1"/>
</dbReference>
<dbReference type="PANTHER" id="PTHR23053">
    <property type="entry name" value="DLEC1 DELETED IN LUNG AND ESOPHAGEAL CANCER 1"/>
    <property type="match status" value="1"/>
</dbReference>
<organism evidence="2">
    <name type="scientific">Graphocephala atropunctata</name>
    <dbReference type="NCBI Taxonomy" id="36148"/>
    <lineage>
        <taxon>Eukaryota</taxon>
        <taxon>Metazoa</taxon>
        <taxon>Ecdysozoa</taxon>
        <taxon>Arthropoda</taxon>
        <taxon>Hexapoda</taxon>
        <taxon>Insecta</taxon>
        <taxon>Pterygota</taxon>
        <taxon>Neoptera</taxon>
        <taxon>Paraneoptera</taxon>
        <taxon>Hemiptera</taxon>
        <taxon>Auchenorrhyncha</taxon>
        <taxon>Membracoidea</taxon>
        <taxon>Cicadellidae</taxon>
        <taxon>Cicadellinae</taxon>
        <taxon>Cicadellini</taxon>
        <taxon>Graphocephala</taxon>
    </lineage>
</organism>
<dbReference type="GO" id="GO:0005930">
    <property type="term" value="C:axoneme"/>
    <property type="evidence" value="ECO:0007669"/>
    <property type="project" value="TreeGrafter"/>
</dbReference>
<proteinExistence type="predicted"/>
<name>A0A1B6KYN2_9HEMI</name>
<dbReference type="Gene3D" id="2.60.40.10">
    <property type="entry name" value="Immunoglobulins"/>
    <property type="match status" value="1"/>
</dbReference>
<dbReference type="GO" id="GO:0003341">
    <property type="term" value="P:cilium movement"/>
    <property type="evidence" value="ECO:0007669"/>
    <property type="project" value="TreeGrafter"/>
</dbReference>
<dbReference type="AlphaFoldDB" id="A0A1B6KYN2"/>
<dbReference type="InterPro" id="IPR033305">
    <property type="entry name" value="Hydin-like"/>
</dbReference>
<evidence type="ECO:0008006" key="3">
    <source>
        <dbReference type="Google" id="ProtNLM"/>
    </source>
</evidence>
<evidence type="ECO:0000256" key="1">
    <source>
        <dbReference type="SAM" id="MobiDB-lite"/>
    </source>
</evidence>
<feature type="region of interest" description="Disordered" evidence="1">
    <location>
        <begin position="183"/>
        <end position="221"/>
    </location>
</feature>
<dbReference type="InterPro" id="IPR013783">
    <property type="entry name" value="Ig-like_fold"/>
</dbReference>
<dbReference type="EMBL" id="GEBQ01023435">
    <property type="protein sequence ID" value="JAT16542.1"/>
    <property type="molecule type" value="Transcribed_RNA"/>
</dbReference>
<evidence type="ECO:0000313" key="2">
    <source>
        <dbReference type="EMBL" id="JAT16542.1"/>
    </source>
</evidence>
<reference evidence="2" key="1">
    <citation type="submission" date="2015-11" db="EMBL/GenBank/DDBJ databases">
        <title>De novo transcriptome assembly of four potential Pierce s Disease insect vectors from Arizona vineyards.</title>
        <authorList>
            <person name="Tassone E.E."/>
        </authorList>
    </citation>
    <scope>NUCLEOTIDE SEQUENCE</scope>
</reference>